<keyword evidence="3" id="KW-0949">S-adenosyl-L-methionine</keyword>
<dbReference type="InterPro" id="IPR023404">
    <property type="entry name" value="rSAM_horseshoe"/>
</dbReference>
<keyword evidence="4" id="KW-0479">Metal-binding</keyword>
<dbReference type="SMART" id="SM00729">
    <property type="entry name" value="Elp3"/>
    <property type="match status" value="1"/>
</dbReference>
<dbReference type="InterPro" id="IPR000385">
    <property type="entry name" value="MoaA_NifB_PqqE_Fe-S-bd_CS"/>
</dbReference>
<dbReference type="InterPro" id="IPR036724">
    <property type="entry name" value="Cobalamin-bd_sf"/>
</dbReference>
<evidence type="ECO:0000313" key="8">
    <source>
        <dbReference type="EMBL" id="KJJ85080.1"/>
    </source>
</evidence>
<dbReference type="Gene3D" id="3.40.50.280">
    <property type="entry name" value="Cobalamin-binding domain"/>
    <property type="match status" value="1"/>
</dbReference>
<organism evidence="8 9">
    <name type="scientific">Candidatus Omnitrophus magneticus</name>
    <dbReference type="NCBI Taxonomy" id="1609969"/>
    <lineage>
        <taxon>Bacteria</taxon>
        <taxon>Pseudomonadati</taxon>
        <taxon>Candidatus Omnitrophota</taxon>
        <taxon>Candidatus Omnitrophus</taxon>
    </lineage>
</organism>
<dbReference type="AlphaFoldDB" id="A0A0F0CUG2"/>
<keyword evidence="2" id="KW-0004">4Fe-4S</keyword>
<evidence type="ECO:0000256" key="1">
    <source>
        <dbReference type="ARBA" id="ARBA00001966"/>
    </source>
</evidence>
<dbReference type="GO" id="GO:0031419">
    <property type="term" value="F:cobalamin binding"/>
    <property type="evidence" value="ECO:0007669"/>
    <property type="project" value="InterPro"/>
</dbReference>
<dbReference type="GO" id="GO:0051539">
    <property type="term" value="F:4 iron, 4 sulfur cluster binding"/>
    <property type="evidence" value="ECO:0007669"/>
    <property type="project" value="UniProtKB-KW"/>
</dbReference>
<dbReference type="EMBL" id="JYNY01000222">
    <property type="protein sequence ID" value="KJJ85080.1"/>
    <property type="molecule type" value="Genomic_DNA"/>
</dbReference>
<evidence type="ECO:0000256" key="3">
    <source>
        <dbReference type="ARBA" id="ARBA00022691"/>
    </source>
</evidence>
<evidence type="ECO:0000313" key="9">
    <source>
        <dbReference type="Proteomes" id="UP000033428"/>
    </source>
</evidence>
<dbReference type="Proteomes" id="UP000033428">
    <property type="component" value="Unassembled WGS sequence"/>
</dbReference>
<dbReference type="SFLD" id="SFLDS00029">
    <property type="entry name" value="Radical_SAM"/>
    <property type="match status" value="1"/>
</dbReference>
<evidence type="ECO:0000256" key="5">
    <source>
        <dbReference type="ARBA" id="ARBA00023004"/>
    </source>
</evidence>
<evidence type="ECO:0000256" key="2">
    <source>
        <dbReference type="ARBA" id="ARBA00022485"/>
    </source>
</evidence>
<evidence type="ECO:0000256" key="6">
    <source>
        <dbReference type="ARBA" id="ARBA00023014"/>
    </source>
</evidence>
<comment type="cofactor">
    <cofactor evidence="1">
        <name>[4Fe-4S] cluster</name>
        <dbReference type="ChEBI" id="CHEBI:49883"/>
    </cofactor>
</comment>
<dbReference type="PROSITE" id="PS51918">
    <property type="entry name" value="RADICAL_SAM"/>
    <property type="match status" value="1"/>
</dbReference>
<evidence type="ECO:0000256" key="4">
    <source>
        <dbReference type="ARBA" id="ARBA00022723"/>
    </source>
</evidence>
<dbReference type="InterPro" id="IPR006638">
    <property type="entry name" value="Elp3/MiaA/NifB-like_rSAM"/>
</dbReference>
<gene>
    <name evidence="8" type="ORF">OMAG_001044</name>
</gene>
<comment type="caution">
    <text evidence="8">The sequence shown here is derived from an EMBL/GenBank/DDBJ whole genome shotgun (WGS) entry which is preliminary data.</text>
</comment>
<dbReference type="Gene3D" id="3.80.30.20">
    <property type="entry name" value="tm_1862 like domain"/>
    <property type="match status" value="1"/>
</dbReference>
<dbReference type="PATRIC" id="fig|1609969.3.peg.1124"/>
<dbReference type="InterPro" id="IPR058240">
    <property type="entry name" value="rSAM_sf"/>
</dbReference>
<dbReference type="GO" id="GO:0046872">
    <property type="term" value="F:metal ion binding"/>
    <property type="evidence" value="ECO:0007669"/>
    <property type="project" value="UniProtKB-KW"/>
</dbReference>
<sequence>MKSKTVLLVNPWIYDFAAYDFWIKPWGLLKISSILKSAGFKVFLTDCLYRQHPNLLTNTKSAKNGTGKFIMENIQKPLALKGIPRKYKRYGLPVDIAESSMPNEKIDFIMVSSGMTYWYPSVIDIIKILRKKFDSVPIILGGTYATLCYEHAVKYSGADIVIKSKELFKLNTFLGEDLDFSWENILNTSIDYSSYSNSPYGILRISLGCPFSCAYCAQNLLSPSFMLKDMGKALDELKMLISMGIKIFAFYDDALLYAQEYIKKYFNEIYKLGDGLSFYTPNGLHARFISFEIAVLMKKINLVNPIISLETIDPRNEKKWHSKITKNDFLNAVKNLKSAGYKTGEYSAYILLGAPDADEKGVKETIDFARGEGAKILLSEYSVVPGTPIASFDAGFNEEPLYHNNSVYPSFKISEWHKIQSIKNYAKLLE</sequence>
<dbReference type="InterPro" id="IPR051198">
    <property type="entry name" value="BchE-like"/>
</dbReference>
<keyword evidence="5" id="KW-0408">Iron</keyword>
<protein>
    <submittedName>
        <fullName evidence="8">Radical SAM domain-containing protein</fullName>
    </submittedName>
</protein>
<dbReference type="GO" id="GO:0032324">
    <property type="term" value="P:molybdopterin cofactor biosynthetic process"/>
    <property type="evidence" value="ECO:0007669"/>
    <property type="project" value="UniProtKB-ARBA"/>
</dbReference>
<accession>A0A0F0CUG2</accession>
<proteinExistence type="predicted"/>
<dbReference type="PROSITE" id="PS01305">
    <property type="entry name" value="MOAA_NIFB_PQQE"/>
    <property type="match status" value="1"/>
</dbReference>
<keyword evidence="9" id="KW-1185">Reference proteome</keyword>
<dbReference type="Pfam" id="PF04055">
    <property type="entry name" value="Radical_SAM"/>
    <property type="match status" value="1"/>
</dbReference>
<dbReference type="SUPFAM" id="SSF102114">
    <property type="entry name" value="Radical SAM enzymes"/>
    <property type="match status" value="1"/>
</dbReference>
<dbReference type="SFLD" id="SFLDG01082">
    <property type="entry name" value="B12-binding_domain_containing"/>
    <property type="match status" value="1"/>
</dbReference>
<dbReference type="CDD" id="cd01335">
    <property type="entry name" value="Radical_SAM"/>
    <property type="match status" value="1"/>
</dbReference>
<dbReference type="InterPro" id="IPR007197">
    <property type="entry name" value="rSAM"/>
</dbReference>
<evidence type="ECO:0000259" key="7">
    <source>
        <dbReference type="PROSITE" id="PS51918"/>
    </source>
</evidence>
<name>A0A0F0CUG2_9BACT</name>
<reference evidence="8 9" key="1">
    <citation type="submission" date="2015-02" db="EMBL/GenBank/DDBJ databases">
        <title>Single-cell genomics of uncultivated deep-branching MTB reveals a conserved set of magnetosome genes.</title>
        <authorList>
            <person name="Kolinko S."/>
            <person name="Richter M."/>
            <person name="Glockner F.O."/>
            <person name="Brachmann A."/>
            <person name="Schuler D."/>
        </authorList>
    </citation>
    <scope>NUCLEOTIDE SEQUENCE [LARGE SCALE GENOMIC DNA]</scope>
    <source>
        <strain evidence="8">SKK-01</strain>
    </source>
</reference>
<dbReference type="GO" id="GO:0003824">
    <property type="term" value="F:catalytic activity"/>
    <property type="evidence" value="ECO:0007669"/>
    <property type="project" value="InterPro"/>
</dbReference>
<dbReference type="PANTHER" id="PTHR43409:SF15">
    <property type="entry name" value="PUTATIVE-RELATED"/>
    <property type="match status" value="1"/>
</dbReference>
<feature type="domain" description="Radical SAM core" evidence="7">
    <location>
        <begin position="195"/>
        <end position="423"/>
    </location>
</feature>
<dbReference type="GO" id="GO:0005829">
    <property type="term" value="C:cytosol"/>
    <property type="evidence" value="ECO:0007669"/>
    <property type="project" value="TreeGrafter"/>
</dbReference>
<keyword evidence="6" id="KW-0411">Iron-sulfur</keyword>
<dbReference type="SUPFAM" id="SSF52242">
    <property type="entry name" value="Cobalamin (vitamin B12)-binding domain"/>
    <property type="match status" value="1"/>
</dbReference>
<dbReference type="PANTHER" id="PTHR43409">
    <property type="entry name" value="ANAEROBIC MAGNESIUM-PROTOPORPHYRIN IX MONOMETHYL ESTER CYCLASE-RELATED"/>
    <property type="match status" value="1"/>
</dbReference>